<evidence type="ECO:0000313" key="1">
    <source>
        <dbReference type="EnsemblMetazoa" id="PPA32336.1"/>
    </source>
</evidence>
<accession>A0A2A6BK25</accession>
<dbReference type="AlphaFoldDB" id="A0A2A6BK25"/>
<keyword evidence="2" id="KW-1185">Reference proteome</keyword>
<evidence type="ECO:0000313" key="2">
    <source>
        <dbReference type="Proteomes" id="UP000005239"/>
    </source>
</evidence>
<reference evidence="1" key="2">
    <citation type="submission" date="2022-06" db="UniProtKB">
        <authorList>
            <consortium name="EnsemblMetazoa"/>
        </authorList>
    </citation>
    <scope>IDENTIFICATION</scope>
    <source>
        <strain evidence="1">PS312</strain>
    </source>
</reference>
<protein>
    <submittedName>
        <fullName evidence="1">Uncharacterized protein</fullName>
    </submittedName>
</protein>
<dbReference type="Proteomes" id="UP000005239">
    <property type="component" value="Unassembled WGS sequence"/>
</dbReference>
<organism evidence="1 2">
    <name type="scientific">Pristionchus pacificus</name>
    <name type="common">Parasitic nematode worm</name>
    <dbReference type="NCBI Taxonomy" id="54126"/>
    <lineage>
        <taxon>Eukaryota</taxon>
        <taxon>Metazoa</taxon>
        <taxon>Ecdysozoa</taxon>
        <taxon>Nematoda</taxon>
        <taxon>Chromadorea</taxon>
        <taxon>Rhabditida</taxon>
        <taxon>Rhabditina</taxon>
        <taxon>Diplogasteromorpha</taxon>
        <taxon>Diplogasteroidea</taxon>
        <taxon>Neodiplogasteridae</taxon>
        <taxon>Pristionchus</taxon>
    </lineage>
</organism>
<sequence length="117" mass="12920">MSELSEFVEDAVVVDELDVVDEVDFADSLFRTIVRVVFSVGDEVVVDVDVNEVVDGVYRTYKEDGVVCGRTWDMYEISSFVTVQIEFVDIAATIAISVHAHGVTSRGAQSLNTPWAK</sequence>
<name>A0A2A6BK25_PRIPA</name>
<gene>
    <name evidence="1" type="primary">WBGene00205197</name>
</gene>
<proteinExistence type="predicted"/>
<accession>A0A8R1UJ18</accession>
<dbReference type="EnsemblMetazoa" id="PPA32336.1">
    <property type="protein sequence ID" value="PPA32336.1"/>
    <property type="gene ID" value="WBGene00205197"/>
</dbReference>
<reference evidence="2" key="1">
    <citation type="journal article" date="2008" name="Nat. Genet.">
        <title>The Pristionchus pacificus genome provides a unique perspective on nematode lifestyle and parasitism.</title>
        <authorList>
            <person name="Dieterich C."/>
            <person name="Clifton S.W."/>
            <person name="Schuster L.N."/>
            <person name="Chinwalla A."/>
            <person name="Delehaunty K."/>
            <person name="Dinkelacker I."/>
            <person name="Fulton L."/>
            <person name="Fulton R."/>
            <person name="Godfrey J."/>
            <person name="Minx P."/>
            <person name="Mitreva M."/>
            <person name="Roeseler W."/>
            <person name="Tian H."/>
            <person name="Witte H."/>
            <person name="Yang S.P."/>
            <person name="Wilson R.K."/>
            <person name="Sommer R.J."/>
        </authorList>
    </citation>
    <scope>NUCLEOTIDE SEQUENCE [LARGE SCALE GENOMIC DNA]</scope>
    <source>
        <strain evidence="2">PS312</strain>
    </source>
</reference>